<comment type="caution">
    <text evidence="3">The sequence shown here is derived from an EMBL/GenBank/DDBJ whole genome shotgun (WGS) entry which is preliminary data.</text>
</comment>
<dbReference type="Gene3D" id="1.10.4190.10">
    <property type="entry name" value="Urease accessory protein UreF"/>
    <property type="match status" value="1"/>
</dbReference>
<dbReference type="PANTHER" id="PTHR33620">
    <property type="entry name" value="UREASE ACCESSORY PROTEIN F"/>
    <property type="match status" value="1"/>
</dbReference>
<evidence type="ECO:0000313" key="4">
    <source>
        <dbReference type="Proteomes" id="UP000237752"/>
    </source>
</evidence>
<evidence type="ECO:0000313" key="3">
    <source>
        <dbReference type="EMBL" id="PRZ43937.1"/>
    </source>
</evidence>
<dbReference type="Pfam" id="PF01730">
    <property type="entry name" value="UreF"/>
    <property type="match status" value="1"/>
</dbReference>
<dbReference type="InterPro" id="IPR002639">
    <property type="entry name" value="UreF"/>
</dbReference>
<protein>
    <submittedName>
        <fullName evidence="3">Urease accessory protein</fullName>
    </submittedName>
</protein>
<dbReference type="EMBL" id="PVUE01000001">
    <property type="protein sequence ID" value="PRZ43937.1"/>
    <property type="molecule type" value="Genomic_DNA"/>
</dbReference>
<reference evidence="3 4" key="1">
    <citation type="submission" date="2018-03" db="EMBL/GenBank/DDBJ databases">
        <title>Genomic Encyclopedia of Archaeal and Bacterial Type Strains, Phase II (KMG-II): from individual species to whole genera.</title>
        <authorList>
            <person name="Goeker M."/>
        </authorList>
    </citation>
    <scope>NUCLEOTIDE SEQUENCE [LARGE SCALE GENOMIC DNA]</scope>
    <source>
        <strain evidence="3 4">DSM 100065</strain>
    </source>
</reference>
<dbReference type="RefSeq" id="WP_106347007.1">
    <property type="nucleotide sequence ID" value="NZ_PVUE01000001.1"/>
</dbReference>
<evidence type="ECO:0000256" key="1">
    <source>
        <dbReference type="ARBA" id="ARBA00022988"/>
    </source>
</evidence>
<dbReference type="OrthoDB" id="3382047at2"/>
<name>A0A2T1A636_9ACTN</name>
<organism evidence="3 4">
    <name type="scientific">Antricoccus suffuscus</name>
    <dbReference type="NCBI Taxonomy" id="1629062"/>
    <lineage>
        <taxon>Bacteria</taxon>
        <taxon>Bacillati</taxon>
        <taxon>Actinomycetota</taxon>
        <taxon>Actinomycetes</taxon>
        <taxon>Geodermatophilales</taxon>
        <taxon>Antricoccaceae</taxon>
        <taxon>Antricoccus</taxon>
    </lineage>
</organism>
<sequence>MYAGIGALLLADGRLPTGGYAHSGGLEPALAAGLDLGDVPAYMRARLQTVGLVDASAAVLARRSDGLADLQAALLARIPSEPLRAASTSLGRGLTRLARRLWPEHHATHMLEALPSAPLRPIALGAIGAILELEERQIARISLYDDAQTVAAAALKLLPVDPADAARWVLESAPIVEESVLLAVATSRPQQLPALTAPLIEQWSLDHSARTRRIFVA</sequence>
<keyword evidence="4" id="KW-1185">Reference proteome</keyword>
<keyword evidence="2" id="KW-0143">Chaperone</keyword>
<dbReference type="InterPro" id="IPR038277">
    <property type="entry name" value="UreF_sf"/>
</dbReference>
<dbReference type="Proteomes" id="UP000237752">
    <property type="component" value="Unassembled WGS sequence"/>
</dbReference>
<evidence type="ECO:0000256" key="2">
    <source>
        <dbReference type="ARBA" id="ARBA00023186"/>
    </source>
</evidence>
<dbReference type="PANTHER" id="PTHR33620:SF1">
    <property type="entry name" value="UREASE ACCESSORY PROTEIN F"/>
    <property type="match status" value="1"/>
</dbReference>
<keyword evidence="1" id="KW-0996">Nickel insertion</keyword>
<accession>A0A2T1A636</accession>
<proteinExistence type="predicted"/>
<dbReference type="AlphaFoldDB" id="A0A2T1A636"/>
<dbReference type="GO" id="GO:0016151">
    <property type="term" value="F:nickel cation binding"/>
    <property type="evidence" value="ECO:0007669"/>
    <property type="project" value="InterPro"/>
</dbReference>
<gene>
    <name evidence="3" type="ORF">CLV47_10161</name>
</gene>